<dbReference type="Proteomes" id="UP000434639">
    <property type="component" value="Unassembled WGS sequence"/>
</dbReference>
<accession>A0A7X2S1Q1</accession>
<dbReference type="Pfam" id="PF10720">
    <property type="entry name" value="DUF2515"/>
    <property type="match status" value="1"/>
</dbReference>
<dbReference type="OrthoDB" id="2690514at2"/>
<dbReference type="AlphaFoldDB" id="A0A7X2S1Q1"/>
<organism evidence="1 2">
    <name type="scientific">Metabacillus mangrovi</name>
    <dbReference type="NCBI Taxonomy" id="1491830"/>
    <lineage>
        <taxon>Bacteria</taxon>
        <taxon>Bacillati</taxon>
        <taxon>Bacillota</taxon>
        <taxon>Bacilli</taxon>
        <taxon>Bacillales</taxon>
        <taxon>Bacillaceae</taxon>
        <taxon>Metabacillus</taxon>
    </lineage>
</organism>
<comment type="caution">
    <text evidence="1">The sequence shown here is derived from an EMBL/GenBank/DDBJ whole genome shotgun (WGS) entry which is preliminary data.</text>
</comment>
<sequence>MGQKEGQMMNTFESEIIRIVSRKTERANYDNISRTNAYLQYYRRNPEIMWSFLASMVSRNAGYNMTDLHSPCFVSALKSELRDQLFMAYEDANWLIFSDAYPQLLIYEESRKTGIPLFKLLSAWRVSPFMIKEWEGFFAAQDQERLLTSLIINEQHLIDRPILRHPVFRRAVFTSFVYRFQDMFHFSTVLFPTLKGELHGYSVSGFKNKNTRIELGKKLGRLLLKSRCSSEFYLFARAVPHTGARFDYEQFFPDRRVPQTPILRMLYPAVCHHIDDYKRDWFHGEDLSRYYFNEEQDGRSELTDWFRRKRNQLQLFSTLKEYARVQKKAGK</sequence>
<protein>
    <submittedName>
        <fullName evidence="1">DUF2515 domain-containing protein</fullName>
    </submittedName>
</protein>
<keyword evidence="2" id="KW-1185">Reference proteome</keyword>
<evidence type="ECO:0000313" key="2">
    <source>
        <dbReference type="Proteomes" id="UP000434639"/>
    </source>
</evidence>
<reference evidence="1 2" key="1">
    <citation type="journal article" date="2017" name="Int. J. Syst. Evol. Microbiol.">
        <title>Bacillus mangrovi sp. nov., isolated from a sediment sample from a mangrove forest.</title>
        <authorList>
            <person name="Gupta V."/>
            <person name="Singh P.K."/>
            <person name="Korpole S."/>
            <person name="Tanuku N.R.S."/>
            <person name="Pinnaka A.K."/>
        </authorList>
    </citation>
    <scope>NUCLEOTIDE SEQUENCE [LARGE SCALE GENOMIC DNA]</scope>
    <source>
        <strain evidence="1 2">KCTC 33872</strain>
    </source>
</reference>
<dbReference type="EMBL" id="WMIB01000001">
    <property type="protein sequence ID" value="MTH52128.1"/>
    <property type="molecule type" value="Genomic_DNA"/>
</dbReference>
<evidence type="ECO:0000313" key="1">
    <source>
        <dbReference type="EMBL" id="MTH52128.1"/>
    </source>
</evidence>
<gene>
    <name evidence="1" type="ORF">GKZ89_01830</name>
</gene>
<name>A0A7X2S1Q1_9BACI</name>
<dbReference type="InterPro" id="IPR019658">
    <property type="entry name" value="DUF2515"/>
</dbReference>
<proteinExistence type="predicted"/>